<keyword evidence="3" id="KW-1185">Reference proteome</keyword>
<dbReference type="RefSeq" id="WP_273841008.1">
    <property type="nucleotide sequence ID" value="NZ_JAQQWT010000003.1"/>
</dbReference>
<name>A0ABV6NC67_9BACI</name>
<dbReference type="EMBL" id="JBHLTR010000004">
    <property type="protein sequence ID" value="MFC0558311.1"/>
    <property type="molecule type" value="Genomic_DNA"/>
</dbReference>
<evidence type="ECO:0000313" key="2">
    <source>
        <dbReference type="EMBL" id="MFC0558311.1"/>
    </source>
</evidence>
<comment type="caution">
    <text evidence="2">The sequence shown here is derived from an EMBL/GenBank/DDBJ whole genome shotgun (WGS) entry which is preliminary data.</text>
</comment>
<gene>
    <name evidence="2" type="ORF">ACFFH4_04525</name>
</gene>
<evidence type="ECO:0000313" key="3">
    <source>
        <dbReference type="Proteomes" id="UP001589833"/>
    </source>
</evidence>
<proteinExistence type="predicted"/>
<accession>A0ABV6NC67</accession>
<sequence>MAKKKIDFDFDLGLNLDFDLDLGIDKDFDFQEKFTELCMKKIQKKKQKNDKEKDIDKPKCSKDKKDINKRFKKTAKDLISLKPIELKDLFDNKKEECLKKPNKLEPSKDPECSKKEHAKDLKYLKKLKPLKDLDKLDDLDDLKHLKKLKHLKSKKDCICEVIKKFEGKRVSIRTKSGEGITGTIAKVKKNNCVVIDQRAMVSPPEPALRTIINCKDIESISKFV</sequence>
<feature type="region of interest" description="Disordered" evidence="1">
    <location>
        <begin position="43"/>
        <end position="62"/>
    </location>
</feature>
<evidence type="ECO:0000256" key="1">
    <source>
        <dbReference type="SAM" id="MobiDB-lite"/>
    </source>
</evidence>
<reference evidence="2 3" key="1">
    <citation type="submission" date="2024-09" db="EMBL/GenBank/DDBJ databases">
        <authorList>
            <person name="Sun Q."/>
            <person name="Mori K."/>
        </authorList>
    </citation>
    <scope>NUCLEOTIDE SEQUENCE [LARGE SCALE GENOMIC DNA]</scope>
    <source>
        <strain evidence="2 3">NCAIM B.02301</strain>
    </source>
</reference>
<protein>
    <submittedName>
        <fullName evidence="2">Uncharacterized protein</fullName>
    </submittedName>
</protein>
<feature type="compositionally biased region" description="Basic and acidic residues" evidence="1">
    <location>
        <begin position="49"/>
        <end position="62"/>
    </location>
</feature>
<dbReference type="Proteomes" id="UP001589833">
    <property type="component" value="Unassembled WGS sequence"/>
</dbReference>
<organism evidence="2 3">
    <name type="scientific">Halalkalibacter alkalisediminis</name>
    <dbReference type="NCBI Taxonomy" id="935616"/>
    <lineage>
        <taxon>Bacteria</taxon>
        <taxon>Bacillati</taxon>
        <taxon>Bacillota</taxon>
        <taxon>Bacilli</taxon>
        <taxon>Bacillales</taxon>
        <taxon>Bacillaceae</taxon>
        <taxon>Halalkalibacter</taxon>
    </lineage>
</organism>